<dbReference type="RefSeq" id="WP_108948575.1">
    <property type="nucleotide sequence ID" value="NZ_CP022187.1"/>
</dbReference>
<evidence type="ECO:0000313" key="2">
    <source>
        <dbReference type="EMBL" id="AWI74867.1"/>
    </source>
</evidence>
<organism evidence="2 3">
    <name type="scientific">Parazoarcus communis</name>
    <dbReference type="NCBI Taxonomy" id="41977"/>
    <lineage>
        <taxon>Bacteria</taxon>
        <taxon>Pseudomonadati</taxon>
        <taxon>Pseudomonadota</taxon>
        <taxon>Betaproteobacteria</taxon>
        <taxon>Rhodocyclales</taxon>
        <taxon>Zoogloeaceae</taxon>
        <taxon>Parazoarcus</taxon>
    </lineage>
</organism>
<evidence type="ECO:0000259" key="1">
    <source>
        <dbReference type="Pfam" id="PF00027"/>
    </source>
</evidence>
<accession>A0A2U8GMG8</accession>
<dbReference type="Pfam" id="PF00027">
    <property type="entry name" value="cNMP_binding"/>
    <property type="match status" value="1"/>
</dbReference>
<dbReference type="KEGG" id="acom:CEW83_06240"/>
<dbReference type="InterPro" id="IPR018490">
    <property type="entry name" value="cNMP-bd_dom_sf"/>
</dbReference>
<dbReference type="InterPro" id="IPR000595">
    <property type="entry name" value="cNMP-bd_dom"/>
</dbReference>
<gene>
    <name evidence="2" type="ORF">CEW83_06240</name>
</gene>
<name>A0A2U8GMG8_9RHOO</name>
<proteinExistence type="predicted"/>
<dbReference type="SUPFAM" id="SSF46785">
    <property type="entry name" value="Winged helix' DNA-binding domain"/>
    <property type="match status" value="1"/>
</dbReference>
<protein>
    <submittedName>
        <fullName evidence="2">Crp/Fnr family transcriptional regulator</fullName>
    </submittedName>
</protein>
<dbReference type="Proteomes" id="UP000244930">
    <property type="component" value="Chromosome"/>
</dbReference>
<dbReference type="AlphaFoldDB" id="A0A2U8GMG8"/>
<keyword evidence="3" id="KW-1185">Reference proteome</keyword>
<evidence type="ECO:0000313" key="3">
    <source>
        <dbReference type="Proteomes" id="UP000244930"/>
    </source>
</evidence>
<dbReference type="EMBL" id="CP022187">
    <property type="protein sequence ID" value="AWI74867.1"/>
    <property type="molecule type" value="Genomic_DNA"/>
</dbReference>
<feature type="domain" description="Cyclic nucleotide-binding" evidence="1">
    <location>
        <begin position="21"/>
        <end position="88"/>
    </location>
</feature>
<dbReference type="CDD" id="cd00038">
    <property type="entry name" value="CAP_ED"/>
    <property type="match status" value="1"/>
</dbReference>
<sequence length="202" mass="21534">MNEESDDLAEAVQAGVKSGPIPRGQTIYKGGAEGTSWRVVSGTVRLDQPGPDGLQFAGMAVTGDVIGAETLLFGRYTFTARALSACVLEPWCADQAEPSGQLLLGMLAATERRMAEVLALRSGKAGDRVRRLFEFMTAGLTRSRKAARLALPRLKDIAEITDLSVETVSRTISHLGADGTLEVSGRYRSRHVTADSVLGTRG</sequence>
<reference evidence="2 3" key="1">
    <citation type="submission" date="2017-06" db="EMBL/GenBank/DDBJ databases">
        <title>Azoarcus.</title>
        <authorList>
            <person name="Woo J.-H."/>
            <person name="Kim H.-S."/>
        </authorList>
    </citation>
    <scope>NUCLEOTIDE SEQUENCE [LARGE SCALE GENOMIC DNA]</scope>
    <source>
        <strain evidence="2 3">TSPY31</strain>
    </source>
</reference>
<dbReference type="InterPro" id="IPR036390">
    <property type="entry name" value="WH_DNA-bd_sf"/>
</dbReference>
<dbReference type="Gene3D" id="2.60.120.10">
    <property type="entry name" value="Jelly Rolls"/>
    <property type="match status" value="1"/>
</dbReference>
<dbReference type="InterPro" id="IPR014710">
    <property type="entry name" value="RmlC-like_jellyroll"/>
</dbReference>
<dbReference type="SUPFAM" id="SSF51206">
    <property type="entry name" value="cAMP-binding domain-like"/>
    <property type="match status" value="1"/>
</dbReference>